<gene>
    <name evidence="3" type="ORF">QYE76_045591</name>
</gene>
<evidence type="ECO:0000313" key="3">
    <source>
        <dbReference type="EMBL" id="KAK1684743.1"/>
    </source>
</evidence>
<comment type="caution">
    <text evidence="3">The sequence shown here is derived from an EMBL/GenBank/DDBJ whole genome shotgun (WGS) entry which is preliminary data.</text>
</comment>
<dbReference type="InterPro" id="IPR001810">
    <property type="entry name" value="F-box_dom"/>
</dbReference>
<dbReference type="Pfam" id="PF03478">
    <property type="entry name" value="Beta-prop_KIB1-4"/>
    <property type="match status" value="1"/>
</dbReference>
<protein>
    <recommendedName>
        <fullName evidence="5">F-box domain-containing protein</fullName>
    </recommendedName>
</protein>
<evidence type="ECO:0008006" key="5">
    <source>
        <dbReference type="Google" id="ProtNLM"/>
    </source>
</evidence>
<dbReference type="Gene3D" id="1.20.1280.50">
    <property type="match status" value="1"/>
</dbReference>
<dbReference type="InterPro" id="IPR005174">
    <property type="entry name" value="KIB1-4_b-propeller"/>
</dbReference>
<organism evidence="3 4">
    <name type="scientific">Lolium multiflorum</name>
    <name type="common">Italian ryegrass</name>
    <name type="synonym">Lolium perenne subsp. multiflorum</name>
    <dbReference type="NCBI Taxonomy" id="4521"/>
    <lineage>
        <taxon>Eukaryota</taxon>
        <taxon>Viridiplantae</taxon>
        <taxon>Streptophyta</taxon>
        <taxon>Embryophyta</taxon>
        <taxon>Tracheophyta</taxon>
        <taxon>Spermatophyta</taxon>
        <taxon>Magnoliopsida</taxon>
        <taxon>Liliopsida</taxon>
        <taxon>Poales</taxon>
        <taxon>Poaceae</taxon>
        <taxon>BOP clade</taxon>
        <taxon>Pooideae</taxon>
        <taxon>Poodae</taxon>
        <taxon>Poeae</taxon>
        <taxon>Poeae Chloroplast Group 2 (Poeae type)</taxon>
        <taxon>Loliodinae</taxon>
        <taxon>Loliinae</taxon>
        <taxon>Lolium</taxon>
    </lineage>
</organism>
<name>A0AAD8TNA3_LOLMU</name>
<sequence length="326" mass="37157">MENARFSADSPDSSGDCDWSQLHGDLLVQIFSNLEIPDLFSSGVVCRSWHLNYLEARRLRLCSPNQSPCLVYSSGDHDANTATLHNMSTNKLYHVTLSEPAFRTRYVMGSSHGWLITADERSILILVNPVTRAEIAMPPPETMNNVRLRYTEEGVLDGYDILYMDLISRDFYTDETEPYDVTLEEGRFYFYERIVLSCDPSSENCIVLRVHSPDNYLSYARVGDPEWTWINANKDCWRYQDILHNNSDGLFYGVRGMGEIDSINLNGPSAKVKPILKPIISYQAHSRFGCNWKKIEEHIRIKTTVQVILNSDSIISKAAIQITIAL</sequence>
<dbReference type="PANTHER" id="PTHR44586">
    <property type="entry name" value="F-BOX DOMAIN CONTAINING PROTEIN, EXPRESSED"/>
    <property type="match status" value="1"/>
</dbReference>
<dbReference type="Proteomes" id="UP001231189">
    <property type="component" value="Unassembled WGS sequence"/>
</dbReference>
<dbReference type="PANTHER" id="PTHR44586:SF26">
    <property type="entry name" value="F-BOX DOMAIN-CONTAINING PROTEIN"/>
    <property type="match status" value="1"/>
</dbReference>
<dbReference type="SUPFAM" id="SSF81383">
    <property type="entry name" value="F-box domain"/>
    <property type="match status" value="1"/>
</dbReference>
<feature type="domain" description="KIB1-4 beta-propeller" evidence="1">
    <location>
        <begin position="86"/>
        <end position="273"/>
    </location>
</feature>
<dbReference type="AlphaFoldDB" id="A0AAD8TNA3"/>
<feature type="domain" description="F-box" evidence="2">
    <location>
        <begin position="25"/>
        <end position="50"/>
    </location>
</feature>
<reference evidence="3" key="1">
    <citation type="submission" date="2023-07" db="EMBL/GenBank/DDBJ databases">
        <title>A chromosome-level genome assembly of Lolium multiflorum.</title>
        <authorList>
            <person name="Chen Y."/>
            <person name="Copetti D."/>
            <person name="Kolliker R."/>
            <person name="Studer B."/>
        </authorList>
    </citation>
    <scope>NUCLEOTIDE SEQUENCE</scope>
    <source>
        <strain evidence="3">02402/16</strain>
        <tissue evidence="3">Leaf</tissue>
    </source>
</reference>
<dbReference type="EMBL" id="JAUUTY010000002">
    <property type="protein sequence ID" value="KAK1684743.1"/>
    <property type="molecule type" value="Genomic_DNA"/>
</dbReference>
<accession>A0AAD8TNA3</accession>
<dbReference type="InterPro" id="IPR036047">
    <property type="entry name" value="F-box-like_dom_sf"/>
</dbReference>
<evidence type="ECO:0000259" key="2">
    <source>
        <dbReference type="Pfam" id="PF12937"/>
    </source>
</evidence>
<proteinExistence type="predicted"/>
<evidence type="ECO:0000259" key="1">
    <source>
        <dbReference type="Pfam" id="PF03478"/>
    </source>
</evidence>
<keyword evidence="4" id="KW-1185">Reference proteome</keyword>
<evidence type="ECO:0000313" key="4">
    <source>
        <dbReference type="Proteomes" id="UP001231189"/>
    </source>
</evidence>
<dbReference type="Pfam" id="PF12937">
    <property type="entry name" value="F-box-like"/>
    <property type="match status" value="1"/>
</dbReference>